<comment type="caution">
    <text evidence="1">The sequence shown here is derived from an EMBL/GenBank/DDBJ whole genome shotgun (WGS) entry which is preliminary data.</text>
</comment>
<proteinExistence type="predicted"/>
<dbReference type="Proteomes" id="UP000324800">
    <property type="component" value="Unassembled WGS sequence"/>
</dbReference>
<sequence>MIPFMTDLNEVAEDRILGWTEGDWGGSESLQTVSAHFVCPIAVHDIQGQITWIANNQKLAPIYVEFINENHYVSIKFYMKKQTGQFVEI</sequence>
<reference evidence="1 2" key="1">
    <citation type="submission" date="2019-03" db="EMBL/GenBank/DDBJ databases">
        <title>Single cell metagenomics reveals metabolic interactions within the superorganism composed of flagellate Streblomastix strix and complex community of Bacteroidetes bacteria on its surface.</title>
        <authorList>
            <person name="Treitli S.C."/>
            <person name="Kolisko M."/>
            <person name="Husnik F."/>
            <person name="Keeling P."/>
            <person name="Hampl V."/>
        </authorList>
    </citation>
    <scope>NUCLEOTIDE SEQUENCE [LARGE SCALE GENOMIC DNA]</scope>
    <source>
        <strain evidence="1">ST1C</strain>
    </source>
</reference>
<name>A0A5J4VZN6_9EUKA</name>
<dbReference type="Gene3D" id="3.90.70.80">
    <property type="match status" value="1"/>
</dbReference>
<evidence type="ECO:0000313" key="1">
    <source>
        <dbReference type="EMBL" id="KAA6387696.1"/>
    </source>
</evidence>
<dbReference type="EMBL" id="SNRW01004269">
    <property type="protein sequence ID" value="KAA6387696.1"/>
    <property type="molecule type" value="Genomic_DNA"/>
</dbReference>
<organism evidence="1 2">
    <name type="scientific">Streblomastix strix</name>
    <dbReference type="NCBI Taxonomy" id="222440"/>
    <lineage>
        <taxon>Eukaryota</taxon>
        <taxon>Metamonada</taxon>
        <taxon>Preaxostyla</taxon>
        <taxon>Oxymonadida</taxon>
        <taxon>Streblomastigidae</taxon>
        <taxon>Streblomastix</taxon>
    </lineage>
</organism>
<protein>
    <recommendedName>
        <fullName evidence="3">OTU domain-containing protein</fullName>
    </recommendedName>
</protein>
<evidence type="ECO:0008006" key="3">
    <source>
        <dbReference type="Google" id="ProtNLM"/>
    </source>
</evidence>
<accession>A0A5J4VZN6</accession>
<dbReference type="AlphaFoldDB" id="A0A5J4VZN6"/>
<gene>
    <name evidence="1" type="ORF">EZS28_016776</name>
</gene>
<evidence type="ECO:0000313" key="2">
    <source>
        <dbReference type="Proteomes" id="UP000324800"/>
    </source>
</evidence>